<keyword evidence="2" id="KW-0812">Transmembrane</keyword>
<evidence type="ECO:0000313" key="3">
    <source>
        <dbReference type="EMBL" id="KAJ9159119.1"/>
    </source>
</evidence>
<comment type="caution">
    <text evidence="3">The sequence shown here is derived from an EMBL/GenBank/DDBJ whole genome shotgun (WGS) entry which is preliminary data.</text>
</comment>
<keyword evidence="4" id="KW-1185">Reference proteome</keyword>
<dbReference type="Proteomes" id="UP001174677">
    <property type="component" value="Chromosome 14"/>
</dbReference>
<sequence length="378" mass="42669">MGVMETTPTALALLVLRNLVAPAFIYADKSLVNLGEKYKLLEFIRYLFITGFLFFLRLLPSFLASFNPIPDHNHLLKSPKTETYAVHTRRSGGADSGIARALIQILSLINDIPVSSRKYEVVRSLAEKIIEENQSGDAEALRLVNRTSLSAAFERTLSQLEASMMELGYEPDVNWQVQNQLNRVLRAVRSLKDGTLGAFGGRTREGMERLEEKLAAELLWLSQKLAACGCGEEAVCRWASASNLAYFALSAEPRLQGSLLKIAAFLFKQAKEWGVEEIEEDKKQQQRQVNKKMLMAWLPLLCKACNGTDVPVLSTSERAELEKILEELIETLDQEEEQEQVLSLWLQHFTYSPSSDWPNLQPAYDSWCTNARKLLILQ</sequence>
<keyword evidence="2" id="KW-1133">Transmembrane helix</keyword>
<dbReference type="PANTHER" id="PTHR31060:SF4">
    <property type="entry name" value="1,8-CINEOLE SYNTHASE"/>
    <property type="match status" value="1"/>
</dbReference>
<gene>
    <name evidence="3" type="ORF">P3X46_024645</name>
</gene>
<protein>
    <submittedName>
        <fullName evidence="3">Uncharacterized protein</fullName>
    </submittedName>
</protein>
<keyword evidence="2" id="KW-0472">Membrane</keyword>
<organism evidence="3 4">
    <name type="scientific">Hevea brasiliensis</name>
    <name type="common">Para rubber tree</name>
    <name type="synonym">Siphonia brasiliensis</name>
    <dbReference type="NCBI Taxonomy" id="3981"/>
    <lineage>
        <taxon>Eukaryota</taxon>
        <taxon>Viridiplantae</taxon>
        <taxon>Streptophyta</taxon>
        <taxon>Embryophyta</taxon>
        <taxon>Tracheophyta</taxon>
        <taxon>Spermatophyta</taxon>
        <taxon>Magnoliopsida</taxon>
        <taxon>eudicotyledons</taxon>
        <taxon>Gunneridae</taxon>
        <taxon>Pentapetalae</taxon>
        <taxon>rosids</taxon>
        <taxon>fabids</taxon>
        <taxon>Malpighiales</taxon>
        <taxon>Euphorbiaceae</taxon>
        <taxon>Crotonoideae</taxon>
        <taxon>Micrandreae</taxon>
        <taxon>Hevea</taxon>
    </lineage>
</organism>
<reference evidence="3" key="1">
    <citation type="journal article" date="2023" name="Plant Biotechnol. J.">
        <title>Chromosome-level wild Hevea brasiliensis genome provides new tools for genomic-assisted breeding and valuable loci to elevate rubber yield.</title>
        <authorList>
            <person name="Cheng H."/>
            <person name="Song X."/>
            <person name="Hu Y."/>
            <person name="Wu T."/>
            <person name="Yang Q."/>
            <person name="An Z."/>
            <person name="Feng S."/>
            <person name="Deng Z."/>
            <person name="Wu W."/>
            <person name="Zeng X."/>
            <person name="Tu M."/>
            <person name="Wang X."/>
            <person name="Huang H."/>
        </authorList>
    </citation>
    <scope>NUCLEOTIDE SEQUENCE</scope>
    <source>
        <strain evidence="3">MT/VB/25A 57/8</strain>
    </source>
</reference>
<feature type="coiled-coil region" evidence="1">
    <location>
        <begin position="275"/>
        <end position="338"/>
    </location>
</feature>
<evidence type="ECO:0000313" key="4">
    <source>
        <dbReference type="Proteomes" id="UP001174677"/>
    </source>
</evidence>
<evidence type="ECO:0000256" key="2">
    <source>
        <dbReference type="SAM" id="Phobius"/>
    </source>
</evidence>
<dbReference type="InterPro" id="IPR038920">
    <property type="entry name" value="At3g05675-like"/>
</dbReference>
<evidence type="ECO:0000256" key="1">
    <source>
        <dbReference type="SAM" id="Coils"/>
    </source>
</evidence>
<dbReference type="PANTHER" id="PTHR31060">
    <property type="entry name" value="OSJNBA0011J08.25 PROTEIN-RELATED"/>
    <property type="match status" value="1"/>
</dbReference>
<accession>A0ABQ9L6E1</accession>
<feature type="transmembrane region" description="Helical" evidence="2">
    <location>
        <begin position="43"/>
        <end position="66"/>
    </location>
</feature>
<proteinExistence type="predicted"/>
<keyword evidence="1" id="KW-0175">Coiled coil</keyword>
<dbReference type="EMBL" id="JARPOI010000014">
    <property type="protein sequence ID" value="KAJ9159119.1"/>
    <property type="molecule type" value="Genomic_DNA"/>
</dbReference>
<name>A0ABQ9L6E1_HEVBR</name>